<comment type="caution">
    <text evidence="2">The sequence shown here is derived from an EMBL/GenBank/DDBJ whole genome shotgun (WGS) entry which is preliminary data.</text>
</comment>
<protein>
    <submittedName>
        <fullName evidence="2">Uncharacterized protein</fullName>
    </submittedName>
</protein>
<dbReference type="Proteomes" id="UP001362999">
    <property type="component" value="Unassembled WGS sequence"/>
</dbReference>
<dbReference type="EMBL" id="JAWWNJ010000034">
    <property type="protein sequence ID" value="KAK7024811.1"/>
    <property type="molecule type" value="Genomic_DNA"/>
</dbReference>
<keyword evidence="3" id="KW-1185">Reference proteome</keyword>
<sequence>MGARNKELQACNEARQSRPRRSGVCMAAEGDPWRERRDRVEIAQSAFRRIHMYPGRALPSPLHKHADARVVAAGEDRTSTGGREAMPFTTSLRYSSSIPRVSFPSRRPYPPHPFTTVAFTRGAQGRQRSSAAHTWAQDLFAPSSPSSQEVAAATERKNLDRTTPVYDVRERFQNARRVLPFLLHDQALNPKQADTTISLPRSHTIAPAQCIARKRNAYAHI</sequence>
<evidence type="ECO:0000313" key="2">
    <source>
        <dbReference type="EMBL" id="KAK7024811.1"/>
    </source>
</evidence>
<evidence type="ECO:0000256" key="1">
    <source>
        <dbReference type="SAM" id="MobiDB-lite"/>
    </source>
</evidence>
<dbReference type="AlphaFoldDB" id="A0AAW0BEP2"/>
<organism evidence="2 3">
    <name type="scientific">Favolaschia claudopus</name>
    <dbReference type="NCBI Taxonomy" id="2862362"/>
    <lineage>
        <taxon>Eukaryota</taxon>
        <taxon>Fungi</taxon>
        <taxon>Dikarya</taxon>
        <taxon>Basidiomycota</taxon>
        <taxon>Agaricomycotina</taxon>
        <taxon>Agaricomycetes</taxon>
        <taxon>Agaricomycetidae</taxon>
        <taxon>Agaricales</taxon>
        <taxon>Marasmiineae</taxon>
        <taxon>Mycenaceae</taxon>
        <taxon>Favolaschia</taxon>
    </lineage>
</organism>
<evidence type="ECO:0000313" key="3">
    <source>
        <dbReference type="Proteomes" id="UP001362999"/>
    </source>
</evidence>
<reference evidence="2 3" key="1">
    <citation type="journal article" date="2024" name="J Genomics">
        <title>Draft genome sequencing and assembly of Favolaschia claudopus CIRM-BRFM 2984 isolated from oak limbs.</title>
        <authorList>
            <person name="Navarro D."/>
            <person name="Drula E."/>
            <person name="Chaduli D."/>
            <person name="Cazenave R."/>
            <person name="Ahrendt S."/>
            <person name="Wang J."/>
            <person name="Lipzen A."/>
            <person name="Daum C."/>
            <person name="Barry K."/>
            <person name="Grigoriev I.V."/>
            <person name="Favel A."/>
            <person name="Rosso M.N."/>
            <person name="Martin F."/>
        </authorList>
    </citation>
    <scope>NUCLEOTIDE SEQUENCE [LARGE SCALE GENOMIC DNA]</scope>
    <source>
        <strain evidence="2 3">CIRM-BRFM 2984</strain>
    </source>
</reference>
<accession>A0AAW0BEP2</accession>
<proteinExistence type="predicted"/>
<gene>
    <name evidence="2" type="ORF">R3P38DRAFT_3193729</name>
</gene>
<feature type="region of interest" description="Disordered" evidence="1">
    <location>
        <begin position="1"/>
        <end position="25"/>
    </location>
</feature>
<name>A0AAW0BEP2_9AGAR</name>